<keyword evidence="4" id="KW-1185">Reference proteome</keyword>
<keyword evidence="2" id="KW-0808">Transferase</keyword>
<evidence type="ECO:0000256" key="1">
    <source>
        <dbReference type="ARBA" id="ARBA00022603"/>
    </source>
</evidence>
<dbReference type="GeneID" id="15802654"/>
<evidence type="ECO:0000313" key="4">
    <source>
        <dbReference type="Proteomes" id="UP000031512"/>
    </source>
</evidence>
<dbReference type="SUPFAM" id="SSF53335">
    <property type="entry name" value="S-adenosyl-L-methionine-dependent methyltransferases"/>
    <property type="match status" value="1"/>
</dbReference>
<evidence type="ECO:0000313" key="3">
    <source>
        <dbReference type="EMBL" id="EKX72990.1"/>
    </source>
</evidence>
<dbReference type="RefSeq" id="XP_004832442.1">
    <property type="nucleotide sequence ID" value="XM_004832385.1"/>
</dbReference>
<dbReference type="eggNOG" id="ENOG502QSWU">
    <property type="taxonomic scope" value="Eukaryota"/>
</dbReference>
<dbReference type="Pfam" id="PF03602">
    <property type="entry name" value="Cons_hypoth95"/>
    <property type="match status" value="1"/>
</dbReference>
<dbReference type="GO" id="GO:0008168">
    <property type="term" value="F:methyltransferase activity"/>
    <property type="evidence" value="ECO:0007669"/>
    <property type="project" value="UniProtKB-KW"/>
</dbReference>
<proteinExistence type="predicted"/>
<dbReference type="PANTHER" id="PTHR43542:SF1">
    <property type="entry name" value="METHYLTRANSFERASE"/>
    <property type="match status" value="1"/>
</dbReference>
<name>L1LCL5_THEEQ</name>
<comment type="caution">
    <text evidence="3">The sequence shown here is derived from an EMBL/GenBank/DDBJ whole genome shotgun (WGS) entry which is preliminary data.</text>
</comment>
<dbReference type="OrthoDB" id="3548at2759"/>
<dbReference type="VEuPathDB" id="PiroplasmaDB:BEWA_015510"/>
<keyword evidence="1" id="KW-0489">Methyltransferase</keyword>
<sequence length="396" mass="44389">MALTDFSVCFILVILVPYFFIDETSIYVKCKNINFNRRGKDIFAVSSKCAPLYGDSLQNLSFLSSNLASSGLVRNFHEIKMSSNSEDAESVKDLVERSNARAGIGGDKVDEDKPRKSNSPDVRVYAPRIISKKVKSRYKFRPTRMQGIKLHDESSFNTVSMMKINGGSIRGRKLCCPPVYIRPMMSRVKGALFSSLQHIGMFSPDRECSVIDLFCGTGSVGLEALSYGATNCTFVDISMECCKATSINAGHCGFKDKSRVLRADAMESITSPWLHSINQKFDLLIACPPYQEVIYSELIEKIANSTILNKNAAVVIEYPKEINFLPQNVGDGKLLGIKNRRYGRTILAVYLYTPSENRMELVESAAKEFVPTTYSRKRLKIEGFIKKRGEEDPFIM</sequence>
<dbReference type="CDD" id="cd02440">
    <property type="entry name" value="AdoMet_MTases"/>
    <property type="match status" value="1"/>
</dbReference>
<dbReference type="EMBL" id="ACOU01000004">
    <property type="protein sequence ID" value="EKX72990.1"/>
    <property type="molecule type" value="Genomic_DNA"/>
</dbReference>
<dbReference type="GO" id="GO:0031167">
    <property type="term" value="P:rRNA methylation"/>
    <property type="evidence" value="ECO:0007669"/>
    <property type="project" value="InterPro"/>
</dbReference>
<dbReference type="InterPro" id="IPR004398">
    <property type="entry name" value="RNA_MeTrfase_RsmD"/>
</dbReference>
<dbReference type="AlphaFoldDB" id="L1LCL5"/>
<reference evidence="3 4" key="1">
    <citation type="journal article" date="2012" name="BMC Genomics">
        <title>Comparative genomic analysis and phylogenetic position of Theileria equi.</title>
        <authorList>
            <person name="Kappmeyer L.S."/>
            <person name="Thiagarajan M."/>
            <person name="Herndon D.R."/>
            <person name="Ramsay J.D."/>
            <person name="Caler E."/>
            <person name="Djikeng A."/>
            <person name="Gillespie J.J."/>
            <person name="Lau A.O."/>
            <person name="Roalson E.H."/>
            <person name="Silva J.C."/>
            <person name="Silva M.G."/>
            <person name="Suarez C.E."/>
            <person name="Ueti M.W."/>
            <person name="Nene V.M."/>
            <person name="Mealey R.H."/>
            <person name="Knowles D.P."/>
            <person name="Brayton K.A."/>
        </authorList>
    </citation>
    <scope>NUCLEOTIDE SEQUENCE [LARGE SCALE GENOMIC DNA]</scope>
    <source>
        <strain evidence="3 4">WA</strain>
    </source>
</reference>
<protein>
    <submittedName>
        <fullName evidence="3">Uncharacterized protein</fullName>
    </submittedName>
</protein>
<dbReference type="InterPro" id="IPR029063">
    <property type="entry name" value="SAM-dependent_MTases_sf"/>
</dbReference>
<gene>
    <name evidence="3" type="ORF">BEWA_015510</name>
</gene>
<organism evidence="3 4">
    <name type="scientific">Theileria equi strain WA</name>
    <dbReference type="NCBI Taxonomy" id="1537102"/>
    <lineage>
        <taxon>Eukaryota</taxon>
        <taxon>Sar</taxon>
        <taxon>Alveolata</taxon>
        <taxon>Apicomplexa</taxon>
        <taxon>Aconoidasida</taxon>
        <taxon>Piroplasmida</taxon>
        <taxon>Theileriidae</taxon>
        <taxon>Theileria</taxon>
    </lineage>
</organism>
<dbReference type="KEGG" id="beq:BEWA_015510"/>
<dbReference type="PANTHER" id="PTHR43542">
    <property type="entry name" value="METHYLTRANSFERASE"/>
    <property type="match status" value="1"/>
</dbReference>
<dbReference type="Proteomes" id="UP000031512">
    <property type="component" value="Unassembled WGS sequence"/>
</dbReference>
<dbReference type="STRING" id="1537102.L1LCL5"/>
<evidence type="ECO:0000256" key="2">
    <source>
        <dbReference type="ARBA" id="ARBA00022679"/>
    </source>
</evidence>
<dbReference type="Gene3D" id="3.40.50.150">
    <property type="entry name" value="Vaccinia Virus protein VP39"/>
    <property type="match status" value="1"/>
</dbReference>
<accession>L1LCL5</accession>